<feature type="region of interest" description="Disordered" evidence="4">
    <location>
        <begin position="697"/>
        <end position="769"/>
    </location>
</feature>
<dbReference type="InterPro" id="IPR016024">
    <property type="entry name" value="ARM-type_fold"/>
</dbReference>
<dbReference type="AlphaFoldDB" id="A0AAI8Z8A2"/>
<sequence length="983" mass="108838">MAGAKRRRAEESTDAGADNVHPSRRRRVEADEAKAELAPIFNQLREEIPAQRLGALKRLLQNLSNKSGDPSGRLDYAVTRLVKGLCSGAKAARAGFSIALAEALRLGFASTLTLPGFVPHAISLTTPEGNVSGEERRNYLLGRRLAFRAVLQSDILAKTSQSDARHLFDAIAQLATEKDWLREECGAMLHEFLSSQQATQVQDEVIRSLIDSWGSKGFLKSPEGVALWLTVKNAFAGVKLPKATWHHNNPLSTQERATLTNILLKNAVESGDRFNDAAKKKSGARQIVPSFAWQVILAYLYKEDTGRQFHSFWEDCVAKPMFSVSSSTERRSLGLQVFATTIATAPVSVLGDVVHKSIMQCIIDHRAKPDRYLHEAAKLPLSQMATRAKHDPAAASIMICKLFTIMPGNLDKFTKATIENMLSASDVDGLADIVATAISLCRVPGSNDPGEAHQKRQMIGNFMLGMVRSRRSEPNQFFDVNNKTVLVDWLQALIRGFAHLAYTITSEKYSPPLSQKSQEVFRERLTSTLGHLVDLSLNQAILAPTLVLETLHESKKILASVLDEKRTAALREARKALKEAAKRSQIAGSGDATVNTAFQLLLALGMLQVYNEEEDDAIGVLKDIVSCYETPAGNEDASTMLVELLLSFVAKSSKLFQTLARQVFTAFASEVTPEGLQSMTEILSQKENLAGQQELFSQNGDENADGDSEEEEEEETDDDEEDAVDVEDESDIEILNGNVVKIGSEEDEEELSSSEEGEESSEADEDEEAAFDRKLADALGTTGMDEDVDEDGSDMDDEQMMALEGHLTNIFKERKKDANKKQDNKDAKDNIVNFKNRVLDLLFVYVKIQYANPIAMDLVHPLATLTRTTTNPPTAKKALEVLEQYFDTCKKHKSLPQLDSEKPCAELLNAIFSEMKLGGSKLHAAACSRSALFLAKVLIGKTETYRRVVDLKYLGLRDEWRKDPKSKIHGSLFNDWHNWSMQR</sequence>
<accession>A0AAI8Z8A2</accession>
<evidence type="ECO:0000256" key="1">
    <source>
        <dbReference type="ARBA" id="ARBA00004123"/>
    </source>
</evidence>
<comment type="similarity">
    <text evidence="2">Belongs to the MYBBP1A family.</text>
</comment>
<evidence type="ECO:0000256" key="2">
    <source>
        <dbReference type="ARBA" id="ARBA00006809"/>
    </source>
</evidence>
<proteinExistence type="inferred from homology"/>
<dbReference type="EMBL" id="CAVMBE010000111">
    <property type="protein sequence ID" value="CAK4034288.1"/>
    <property type="molecule type" value="Genomic_DNA"/>
</dbReference>
<dbReference type="GO" id="GO:0006355">
    <property type="term" value="P:regulation of DNA-templated transcription"/>
    <property type="evidence" value="ECO:0007669"/>
    <property type="project" value="InterPro"/>
</dbReference>
<dbReference type="Pfam" id="PF04931">
    <property type="entry name" value="DNA_pol_phi"/>
    <property type="match status" value="1"/>
</dbReference>
<feature type="compositionally biased region" description="Acidic residues" evidence="4">
    <location>
        <begin position="745"/>
        <end position="769"/>
    </location>
</feature>
<evidence type="ECO:0000313" key="5">
    <source>
        <dbReference type="EMBL" id="CAK4034288.1"/>
    </source>
</evidence>
<dbReference type="InterPro" id="IPR007015">
    <property type="entry name" value="DNA_pol_V/MYBBP1A"/>
</dbReference>
<evidence type="ECO:0000256" key="4">
    <source>
        <dbReference type="SAM" id="MobiDB-lite"/>
    </source>
</evidence>
<evidence type="ECO:0000313" key="6">
    <source>
        <dbReference type="Proteomes" id="UP001296104"/>
    </source>
</evidence>
<reference evidence="5" key="1">
    <citation type="submission" date="2023-11" db="EMBL/GenBank/DDBJ databases">
        <authorList>
            <person name="Alioto T."/>
            <person name="Alioto T."/>
            <person name="Gomez Garrido J."/>
        </authorList>
    </citation>
    <scope>NUCLEOTIDE SEQUENCE</scope>
</reference>
<dbReference type="PANTHER" id="PTHR13213">
    <property type="entry name" value="MYB-BINDING PROTEIN 1A FAMILY MEMBER"/>
    <property type="match status" value="1"/>
</dbReference>
<keyword evidence="3" id="KW-0539">Nucleus</keyword>
<gene>
    <name evidence="5" type="ORF">LECACI_7A009446</name>
</gene>
<name>A0AAI8Z8A2_9PEZI</name>
<dbReference type="PANTHER" id="PTHR13213:SF2">
    <property type="entry name" value="MYB-BINDING PROTEIN 1A"/>
    <property type="match status" value="1"/>
</dbReference>
<dbReference type="GO" id="GO:0000182">
    <property type="term" value="F:rDNA binding"/>
    <property type="evidence" value="ECO:0007669"/>
    <property type="project" value="TreeGrafter"/>
</dbReference>
<feature type="region of interest" description="Disordered" evidence="4">
    <location>
        <begin position="1"/>
        <end position="31"/>
    </location>
</feature>
<organism evidence="5 6">
    <name type="scientific">Lecanosticta acicola</name>
    <dbReference type="NCBI Taxonomy" id="111012"/>
    <lineage>
        <taxon>Eukaryota</taxon>
        <taxon>Fungi</taxon>
        <taxon>Dikarya</taxon>
        <taxon>Ascomycota</taxon>
        <taxon>Pezizomycotina</taxon>
        <taxon>Dothideomycetes</taxon>
        <taxon>Dothideomycetidae</taxon>
        <taxon>Mycosphaerellales</taxon>
        <taxon>Mycosphaerellaceae</taxon>
        <taxon>Lecanosticta</taxon>
    </lineage>
</organism>
<evidence type="ECO:0000256" key="3">
    <source>
        <dbReference type="ARBA" id="ARBA00023242"/>
    </source>
</evidence>
<comment type="caution">
    <text evidence="5">The sequence shown here is derived from an EMBL/GenBank/DDBJ whole genome shotgun (WGS) entry which is preliminary data.</text>
</comment>
<comment type="subcellular location">
    <subcellularLocation>
        <location evidence="1">Nucleus</location>
    </subcellularLocation>
</comment>
<keyword evidence="6" id="KW-1185">Reference proteome</keyword>
<dbReference type="SUPFAM" id="SSF48371">
    <property type="entry name" value="ARM repeat"/>
    <property type="match status" value="1"/>
</dbReference>
<dbReference type="Proteomes" id="UP001296104">
    <property type="component" value="Unassembled WGS sequence"/>
</dbReference>
<protein>
    <submittedName>
        <fullName evidence="5">DNA polymerase V like</fullName>
    </submittedName>
</protein>
<feature type="compositionally biased region" description="Acidic residues" evidence="4">
    <location>
        <begin position="702"/>
        <end position="732"/>
    </location>
</feature>
<dbReference type="GO" id="GO:0005730">
    <property type="term" value="C:nucleolus"/>
    <property type="evidence" value="ECO:0007669"/>
    <property type="project" value="InterPro"/>
</dbReference>